<evidence type="ECO:0000313" key="2">
    <source>
        <dbReference type="EMBL" id="GFY78655.1"/>
    </source>
</evidence>
<proteinExistence type="predicted"/>
<name>A0A8X6YSX9_9ARAC</name>
<accession>A0A8X6YSX9</accession>
<dbReference type="Proteomes" id="UP000886998">
    <property type="component" value="Unassembled WGS sequence"/>
</dbReference>
<dbReference type="OrthoDB" id="6440232at2759"/>
<reference evidence="2" key="1">
    <citation type="submission" date="2020-08" db="EMBL/GenBank/DDBJ databases">
        <title>Multicomponent nature underlies the extraordinary mechanical properties of spider dragline silk.</title>
        <authorList>
            <person name="Kono N."/>
            <person name="Nakamura H."/>
            <person name="Mori M."/>
            <person name="Yoshida Y."/>
            <person name="Ohtoshi R."/>
            <person name="Malay A.D."/>
            <person name="Moran D.A.P."/>
            <person name="Tomita M."/>
            <person name="Numata K."/>
            <person name="Arakawa K."/>
        </authorList>
    </citation>
    <scope>NUCLEOTIDE SEQUENCE</scope>
</reference>
<keyword evidence="3" id="KW-1185">Reference proteome</keyword>
<protein>
    <submittedName>
        <fullName evidence="2">Uncharacterized protein</fullName>
    </submittedName>
</protein>
<evidence type="ECO:0000313" key="1">
    <source>
        <dbReference type="EMBL" id="GFY76493.1"/>
    </source>
</evidence>
<comment type="caution">
    <text evidence="2">The sequence shown here is derived from an EMBL/GenBank/DDBJ whole genome shotgun (WGS) entry which is preliminary data.</text>
</comment>
<dbReference type="EMBL" id="BMAV01023121">
    <property type="protein sequence ID" value="GFY78655.1"/>
    <property type="molecule type" value="Genomic_DNA"/>
</dbReference>
<sequence>MVIRKGPQYGGLNDVNTACDSKMEGPDKMVPCEGNKGALSAALSRALGGRCYGTSCYLFSWVYELIRYVRDPPKEFMNP</sequence>
<evidence type="ECO:0000313" key="3">
    <source>
        <dbReference type="Proteomes" id="UP000886998"/>
    </source>
</evidence>
<dbReference type="EMBL" id="BMAV01021968">
    <property type="protein sequence ID" value="GFY76493.1"/>
    <property type="molecule type" value="Genomic_DNA"/>
</dbReference>
<organism evidence="2 3">
    <name type="scientific">Trichonephila inaurata madagascariensis</name>
    <dbReference type="NCBI Taxonomy" id="2747483"/>
    <lineage>
        <taxon>Eukaryota</taxon>
        <taxon>Metazoa</taxon>
        <taxon>Ecdysozoa</taxon>
        <taxon>Arthropoda</taxon>
        <taxon>Chelicerata</taxon>
        <taxon>Arachnida</taxon>
        <taxon>Araneae</taxon>
        <taxon>Araneomorphae</taxon>
        <taxon>Entelegynae</taxon>
        <taxon>Araneoidea</taxon>
        <taxon>Nephilidae</taxon>
        <taxon>Trichonephila</taxon>
        <taxon>Trichonephila inaurata</taxon>
    </lineage>
</organism>
<dbReference type="AlphaFoldDB" id="A0A8X6YSX9"/>
<gene>
    <name evidence="1" type="ORF">TNIN_347941</name>
    <name evidence="2" type="ORF">TNIN_72341</name>
</gene>